<dbReference type="InterPro" id="IPR016181">
    <property type="entry name" value="Acyl_CoA_acyltransferase"/>
</dbReference>
<evidence type="ECO:0000313" key="3">
    <source>
        <dbReference type="EMBL" id="MDR7098916.1"/>
    </source>
</evidence>
<feature type="region of interest" description="Disordered" evidence="1">
    <location>
        <begin position="1"/>
        <end position="20"/>
    </location>
</feature>
<accession>A0ABU1VN55</accession>
<protein>
    <submittedName>
        <fullName evidence="3">RimJ/RimL family protein N-acetyltransferase</fullName>
    </submittedName>
</protein>
<proteinExistence type="predicted"/>
<dbReference type="PANTHER" id="PTHR43610:SF1">
    <property type="entry name" value="N-ACETYLTRANSFERASE DOMAIN-CONTAINING PROTEIN"/>
    <property type="match status" value="1"/>
</dbReference>
<name>A0ABU1VN55_9GAMM</name>
<dbReference type="RefSeq" id="WP_310053037.1">
    <property type="nucleotide sequence ID" value="NZ_JAVDVW010000001.1"/>
</dbReference>
<dbReference type="InterPro" id="IPR000182">
    <property type="entry name" value="GNAT_dom"/>
</dbReference>
<organism evidence="3 4">
    <name type="scientific">Agrilutibacter niabensis</name>
    <dbReference type="NCBI Taxonomy" id="380628"/>
    <lineage>
        <taxon>Bacteria</taxon>
        <taxon>Pseudomonadati</taxon>
        <taxon>Pseudomonadota</taxon>
        <taxon>Gammaproteobacteria</taxon>
        <taxon>Lysobacterales</taxon>
        <taxon>Lysobacteraceae</taxon>
        <taxon>Agrilutibacter</taxon>
    </lineage>
</organism>
<evidence type="ECO:0000313" key="4">
    <source>
        <dbReference type="Proteomes" id="UP001267878"/>
    </source>
</evidence>
<gene>
    <name evidence="3" type="ORF">J2X04_001263</name>
</gene>
<dbReference type="PROSITE" id="PS51186">
    <property type="entry name" value="GNAT"/>
    <property type="match status" value="1"/>
</dbReference>
<dbReference type="SUPFAM" id="SSF55729">
    <property type="entry name" value="Acyl-CoA N-acyltransferases (Nat)"/>
    <property type="match status" value="1"/>
</dbReference>
<dbReference type="Pfam" id="PF13302">
    <property type="entry name" value="Acetyltransf_3"/>
    <property type="match status" value="1"/>
</dbReference>
<feature type="domain" description="N-acetyltransferase" evidence="2">
    <location>
        <begin position="21"/>
        <end position="186"/>
    </location>
</feature>
<dbReference type="EMBL" id="JAVDVW010000001">
    <property type="protein sequence ID" value="MDR7098916.1"/>
    <property type="molecule type" value="Genomic_DNA"/>
</dbReference>
<reference evidence="3 4" key="1">
    <citation type="submission" date="2023-07" db="EMBL/GenBank/DDBJ databases">
        <title>Sorghum-associated microbial communities from plants grown in Nebraska, USA.</title>
        <authorList>
            <person name="Schachtman D."/>
        </authorList>
    </citation>
    <scope>NUCLEOTIDE SEQUENCE [LARGE SCALE GENOMIC DNA]</scope>
    <source>
        <strain evidence="3 4">BE187</strain>
    </source>
</reference>
<evidence type="ECO:0000256" key="1">
    <source>
        <dbReference type="SAM" id="MobiDB-lite"/>
    </source>
</evidence>
<dbReference type="Gene3D" id="3.40.630.30">
    <property type="match status" value="1"/>
</dbReference>
<evidence type="ECO:0000259" key="2">
    <source>
        <dbReference type="PROSITE" id="PS51186"/>
    </source>
</evidence>
<dbReference type="Proteomes" id="UP001267878">
    <property type="component" value="Unassembled WGS sequence"/>
</dbReference>
<comment type="caution">
    <text evidence="3">The sequence shown here is derived from an EMBL/GenBank/DDBJ whole genome shotgun (WGS) entry which is preliminary data.</text>
</comment>
<dbReference type="PANTHER" id="PTHR43610">
    <property type="entry name" value="BLL6696 PROTEIN"/>
    <property type="match status" value="1"/>
</dbReference>
<sequence length="203" mass="22690">MNAEDSPDPWQQPPTLRGTHVSLEPLRREHADGLRNALGEGRLWELWYTSVPRPEAIEDYIDTALATQAKGEALVFAVLDAAGAVVGTTRYYQLDRNVPRLAIGYTWYATRVQRSGLNTEAKLLLLAHAFEAMQCAAVGFETSWFNLASRTAIARLGARQDGVLRNHMRHRDGTLRDTVVFSILANEWPAVKVNLQGKLARHD</sequence>
<keyword evidence="4" id="KW-1185">Reference proteome</keyword>